<organism evidence="8 9">
    <name type="scientific">Prevotella vespertina</name>
    <dbReference type="NCBI Taxonomy" id="2608404"/>
    <lineage>
        <taxon>Bacteria</taxon>
        <taxon>Pseudomonadati</taxon>
        <taxon>Bacteroidota</taxon>
        <taxon>Bacteroidia</taxon>
        <taxon>Bacteroidales</taxon>
        <taxon>Prevotellaceae</taxon>
        <taxon>Prevotella</taxon>
    </lineage>
</organism>
<evidence type="ECO:0000313" key="8">
    <source>
        <dbReference type="EMBL" id="MUL27449.1"/>
    </source>
</evidence>
<dbReference type="Pfam" id="PF00082">
    <property type="entry name" value="Peptidase_S8"/>
    <property type="match status" value="1"/>
</dbReference>
<dbReference type="GO" id="GO:0006508">
    <property type="term" value="P:proteolysis"/>
    <property type="evidence" value="ECO:0007669"/>
    <property type="project" value="UniProtKB-KW"/>
</dbReference>
<evidence type="ECO:0000256" key="1">
    <source>
        <dbReference type="ARBA" id="ARBA00011073"/>
    </source>
</evidence>
<keyword evidence="9" id="KW-1185">Reference proteome</keyword>
<dbReference type="SUPFAM" id="SSF52743">
    <property type="entry name" value="Subtilisin-like"/>
    <property type="match status" value="1"/>
</dbReference>
<dbReference type="EMBL" id="VVIQ01000003">
    <property type="protein sequence ID" value="MUL27449.1"/>
    <property type="molecule type" value="Genomic_DNA"/>
</dbReference>
<dbReference type="Proteomes" id="UP000482295">
    <property type="component" value="Unassembled WGS sequence"/>
</dbReference>
<evidence type="ECO:0000256" key="2">
    <source>
        <dbReference type="ARBA" id="ARBA00022670"/>
    </source>
</evidence>
<keyword evidence="3 6" id="KW-0378">Hydrolase</keyword>
<dbReference type="InterPro" id="IPR015500">
    <property type="entry name" value="Peptidase_S8_subtilisin-rel"/>
</dbReference>
<sequence length="695" mass="76083">MYRILLSLIFLLSVCKLEAQRPSFDKMSPFVREAMVDELTTRRLTRSVGDQRILTAFVRINGDAEKVLHRYGCRELARVGDISIAAIPLDRLGELSLCKQVTKIESGKRCSVQMDTTAVVINALSAQQGVDFSQAYTGKGVVVGVQDIGFDLTHPTFYSADMSRYRIKAMWDQLSKDSVGTGLYVGRDYVGEQALLQVGHPVDGLTETHGTHTAGIAAGSGAEGNGVVSPYRGIAYDADLVLVDNAAGDNVKYIEPKDYYKFTYATDALGFKYIFDYADQQRKPCVINFSEGSTQDIHGYDQLYYELLSSLTGPGHIIVSSAGNNGAKRSYIHKPAGQEKAGTFLVGEPNTASVTCTSVKPFVFRTTIYNVANGPKVFDIPTTKVCAARDSLFTDSVVIDGKKYLWKVLAYPNSYNHTKTAYDFLIKSTALGQSTSVSLQLVGRDADIELYRMSGDLQTNSLDPSLNAGEFTHSIFSPSSAPCVISVGATGYRTSFINYLGEKKVYNNGEHGARAPFSAVGPTFDGRVKPDVMAPGQNIISAYSSFYISTPTREDGSAKNDIKSDVRHFEYNGRMYAWNANAGTSMSAPVVTGAIALWLEANPKLTPEDCIDIFKQTCTHYDTSLSYPNNLYGYGQIDVTKGLKEVLRKQALGITKIEKVVTDDHIYLLDGRSVGTSIENLPKGIYIKNGRKFVK</sequence>
<dbReference type="GO" id="GO:0004252">
    <property type="term" value="F:serine-type endopeptidase activity"/>
    <property type="evidence" value="ECO:0007669"/>
    <property type="project" value="UniProtKB-UniRule"/>
</dbReference>
<evidence type="ECO:0000256" key="4">
    <source>
        <dbReference type="ARBA" id="ARBA00022825"/>
    </source>
</evidence>
<dbReference type="InterPro" id="IPR036852">
    <property type="entry name" value="Peptidase_S8/S53_dom_sf"/>
</dbReference>
<dbReference type="PANTHER" id="PTHR43806">
    <property type="entry name" value="PEPTIDASE S8"/>
    <property type="match status" value="1"/>
</dbReference>
<gene>
    <name evidence="8" type="ORF">F0475_03810</name>
</gene>
<protein>
    <submittedName>
        <fullName evidence="8">S8 family serine peptidase</fullName>
    </submittedName>
</protein>
<proteinExistence type="inferred from homology"/>
<dbReference type="RefSeq" id="WP_155715463.1">
    <property type="nucleotide sequence ID" value="NZ_VVIQ01000003.1"/>
</dbReference>
<dbReference type="PANTHER" id="PTHR43806:SF11">
    <property type="entry name" value="CEREVISIN-RELATED"/>
    <property type="match status" value="1"/>
</dbReference>
<feature type="domain" description="Peptidase S8/S53" evidence="7">
    <location>
        <begin position="138"/>
        <end position="635"/>
    </location>
</feature>
<dbReference type="AlphaFoldDB" id="A0A7C9HDQ1"/>
<feature type="active site" description="Charge relay system" evidence="5 6">
    <location>
        <position position="585"/>
    </location>
</feature>
<accession>A0A7C9HDQ1</accession>
<dbReference type="InterPro" id="IPR050131">
    <property type="entry name" value="Peptidase_S8_subtilisin-like"/>
</dbReference>
<evidence type="ECO:0000256" key="6">
    <source>
        <dbReference type="PROSITE-ProRule" id="PRU01240"/>
    </source>
</evidence>
<dbReference type="Gene3D" id="3.40.50.200">
    <property type="entry name" value="Peptidase S8/S53 domain"/>
    <property type="match status" value="2"/>
</dbReference>
<keyword evidence="4 6" id="KW-0720">Serine protease</keyword>
<dbReference type="PRINTS" id="PR00723">
    <property type="entry name" value="SUBTILISIN"/>
</dbReference>
<reference evidence="8 9" key="1">
    <citation type="submission" date="2019-09" db="EMBL/GenBank/DDBJ databases">
        <title>Prevotella A2879 sp. nov., isolated from an abscess of a patient.</title>
        <authorList>
            <person name="Buhl M."/>
            <person name="Oberhettinger P."/>
        </authorList>
    </citation>
    <scope>NUCLEOTIDE SEQUENCE [LARGE SCALE GENOMIC DNA]</scope>
    <source>
        <strain evidence="8 9">A2879</strain>
    </source>
</reference>
<evidence type="ECO:0000256" key="3">
    <source>
        <dbReference type="ARBA" id="ARBA00022801"/>
    </source>
</evidence>
<dbReference type="PROSITE" id="PS00138">
    <property type="entry name" value="SUBTILASE_SER"/>
    <property type="match status" value="1"/>
</dbReference>
<dbReference type="InterPro" id="IPR000209">
    <property type="entry name" value="Peptidase_S8/S53_dom"/>
</dbReference>
<comment type="caution">
    <text evidence="8">The sequence shown here is derived from an EMBL/GenBank/DDBJ whole genome shotgun (WGS) entry which is preliminary data.</text>
</comment>
<dbReference type="PROSITE" id="PS51892">
    <property type="entry name" value="SUBTILASE"/>
    <property type="match status" value="1"/>
</dbReference>
<feature type="active site" description="Charge relay system" evidence="5 6">
    <location>
        <position position="147"/>
    </location>
</feature>
<name>A0A7C9HDQ1_9BACT</name>
<feature type="active site" description="Charge relay system" evidence="5 6">
    <location>
        <position position="209"/>
    </location>
</feature>
<evidence type="ECO:0000313" key="9">
    <source>
        <dbReference type="Proteomes" id="UP000482295"/>
    </source>
</evidence>
<evidence type="ECO:0000259" key="7">
    <source>
        <dbReference type="Pfam" id="PF00082"/>
    </source>
</evidence>
<evidence type="ECO:0000256" key="5">
    <source>
        <dbReference type="PIRSR" id="PIRSR615500-1"/>
    </source>
</evidence>
<dbReference type="InterPro" id="IPR023828">
    <property type="entry name" value="Peptidase_S8_Ser-AS"/>
</dbReference>
<comment type="similarity">
    <text evidence="1 6">Belongs to the peptidase S8 family.</text>
</comment>
<keyword evidence="2 6" id="KW-0645">Protease</keyword>